<name>A0A6A5BXI5_NAEFO</name>
<gene>
    <name evidence="2" type="ORF">FDP41_001219</name>
</gene>
<keyword evidence="3" id="KW-1185">Reference proteome</keyword>
<dbReference type="OrthoDB" id="8560686at2759"/>
<dbReference type="VEuPathDB" id="AmoebaDB:FDP41_001219"/>
<organism evidence="2 3">
    <name type="scientific">Naegleria fowleri</name>
    <name type="common">Brain eating amoeba</name>
    <dbReference type="NCBI Taxonomy" id="5763"/>
    <lineage>
        <taxon>Eukaryota</taxon>
        <taxon>Discoba</taxon>
        <taxon>Heterolobosea</taxon>
        <taxon>Tetramitia</taxon>
        <taxon>Eutetramitia</taxon>
        <taxon>Vahlkampfiidae</taxon>
        <taxon>Naegleria</taxon>
    </lineage>
</organism>
<comment type="caution">
    <text evidence="2">The sequence shown here is derived from an EMBL/GenBank/DDBJ whole genome shotgun (WGS) entry which is preliminary data.</text>
</comment>
<protein>
    <recommendedName>
        <fullName evidence="1">RXYLT1 C-terminal domain-containing protein</fullName>
    </recommendedName>
</protein>
<dbReference type="Pfam" id="PF24785">
    <property type="entry name" value="RXYLT1_C"/>
    <property type="match status" value="1"/>
</dbReference>
<dbReference type="InterPro" id="IPR057538">
    <property type="entry name" value="RXYLT1_C"/>
</dbReference>
<dbReference type="Proteomes" id="UP000444721">
    <property type="component" value="Unassembled WGS sequence"/>
</dbReference>
<feature type="domain" description="RXYLT1 C-terminal" evidence="1">
    <location>
        <begin position="238"/>
        <end position="398"/>
    </location>
</feature>
<dbReference type="VEuPathDB" id="AmoebaDB:NfTy_048450"/>
<dbReference type="EMBL" id="VFQX01000022">
    <property type="protein sequence ID" value="KAF0980066.1"/>
    <property type="molecule type" value="Genomic_DNA"/>
</dbReference>
<accession>A0A6A5BXI5</accession>
<dbReference type="VEuPathDB" id="AmoebaDB:NF0107400"/>
<dbReference type="RefSeq" id="XP_044564779.1">
    <property type="nucleotide sequence ID" value="XM_044702681.1"/>
</dbReference>
<dbReference type="AlphaFoldDB" id="A0A6A5BXI5"/>
<evidence type="ECO:0000313" key="2">
    <source>
        <dbReference type="EMBL" id="KAF0980066.1"/>
    </source>
</evidence>
<sequence length="402" mass="46504">MSKNRLMAILIASLVTFSIGSMINYWRLFQAKDNTLCSSFTSSPSFNLSFPIRNSHIVGNICVVSFIAICEKEYIVRLTNQFRKRNVYFIQGHTDSPTETLLCHDVNNVAELEKTNYLIVHGHNLPPHPVIANFMNHVLKKHNAYFAHTKVVNFVLGDENCKFTDRNVLDNYNTTFRNYWNSKIQKMHEKYGNIHYLPLYTCHPFLSLSNFPSLPEEIVNNEVLLQHIIDFQFSKIIPASKRKQFCYFRGQPTYERKKLEHLAPVTVLENGIETKKQLCKIEYTTGFAAGDKLSYSLFLANTAVILCPTGSNPDQFRVWESLENGAIPLPENLESFSGLPKNHPLPVVDVSRQEYHKKLESVLPELYSFTPQQLDELQRRLYNWWFRYKLEIGLKVAKALDA</sequence>
<reference evidence="2 3" key="1">
    <citation type="journal article" date="2019" name="Sci. Rep.">
        <title>Nanopore sequencing improves the draft genome of the human pathogenic amoeba Naegleria fowleri.</title>
        <authorList>
            <person name="Liechti N."/>
            <person name="Schurch N."/>
            <person name="Bruggmann R."/>
            <person name="Wittwer M."/>
        </authorList>
    </citation>
    <scope>NUCLEOTIDE SEQUENCE [LARGE SCALE GENOMIC DNA]</scope>
    <source>
        <strain evidence="2 3">ATCC 30894</strain>
    </source>
</reference>
<evidence type="ECO:0000313" key="3">
    <source>
        <dbReference type="Proteomes" id="UP000444721"/>
    </source>
</evidence>
<proteinExistence type="predicted"/>
<evidence type="ECO:0000259" key="1">
    <source>
        <dbReference type="Pfam" id="PF24785"/>
    </source>
</evidence>
<dbReference type="GeneID" id="68108437"/>